<dbReference type="PIRSF" id="PIRSF022976">
    <property type="entry name" value="NADH_Oxi_21kDa"/>
    <property type="match status" value="1"/>
</dbReference>
<sequence length="186" mass="20820">MSGGPVPKYTQGSRGIWEKIRQLLVIVPNRSTGNPVIPLYRSPPPGQSPNGKYYEDPHSIPAGDIVENTYFNRDSRRNYPQLSSFDQFKISGLLKIGNSVEPRVSIGEKGLKELALVQDPSNRENYLSNSLKTINQGIIDKQVLGDNGVIVAPSLGITQKRSVHLVNQDEHGMYPENYPVRIFNYR</sequence>
<dbReference type="PANTHER" id="PTHR37325">
    <property type="entry name" value="OXIDOREDUCTASE 21 KDA SUBUNIT, PUTATIVE (AFU_ORTHOLOGUE AFUA_4G05910)-RELATED"/>
    <property type="match status" value="1"/>
</dbReference>
<dbReference type="eggNOG" id="ENOG502S2AU">
    <property type="taxonomic scope" value="Eukaryota"/>
</dbReference>
<gene>
    <name evidence="1" type="ORF">BN7_2534</name>
</gene>
<dbReference type="PANTHER" id="PTHR37325:SF1">
    <property type="entry name" value="OXIDOREDUCTASE 21 KDA SUBUNIT, PUTATIVE (AFU_ORTHOLOGUE AFUA_4G05910)-RELATED"/>
    <property type="match status" value="1"/>
</dbReference>
<evidence type="ECO:0000313" key="2">
    <source>
        <dbReference type="Proteomes" id="UP000009328"/>
    </source>
</evidence>
<dbReference type="EMBL" id="CAIF01000060">
    <property type="protein sequence ID" value="CCH42988.1"/>
    <property type="molecule type" value="Genomic_DNA"/>
</dbReference>
<dbReference type="EC" id="1.6.99.3" evidence="1"/>
<dbReference type="STRING" id="1206466.K0KPC0"/>
<dbReference type="AlphaFoldDB" id="K0KPC0"/>
<proteinExistence type="predicted"/>
<name>K0KPC0_WICCF</name>
<reference evidence="1 2" key="1">
    <citation type="journal article" date="2012" name="Eukaryot. Cell">
        <title>Draft genome sequence of Wickerhamomyces ciferrii NRRL Y-1031 F-60-10.</title>
        <authorList>
            <person name="Schneider J."/>
            <person name="Andrea H."/>
            <person name="Blom J."/>
            <person name="Jaenicke S."/>
            <person name="Ruckert C."/>
            <person name="Schorsch C."/>
            <person name="Szczepanowski R."/>
            <person name="Farwick M."/>
            <person name="Goesmann A."/>
            <person name="Puhler A."/>
            <person name="Schaffer S."/>
            <person name="Tauch A."/>
            <person name="Kohler T."/>
            <person name="Brinkrolf K."/>
        </authorList>
    </citation>
    <scope>NUCLEOTIDE SEQUENCE [LARGE SCALE GENOMIC DNA]</scope>
    <source>
        <strain evidence="2">ATCC 14091 / BCRC 22168 / CBS 111 / JCM 3599 / NBRC 0793 / NRRL Y-1031 F-60-10</strain>
    </source>
</reference>
<dbReference type="HOGENOM" id="CLU_081626_0_0_1"/>
<accession>K0KPC0</accession>
<evidence type="ECO:0000313" key="1">
    <source>
        <dbReference type="EMBL" id="CCH42988.1"/>
    </source>
</evidence>
<dbReference type="Proteomes" id="UP000009328">
    <property type="component" value="Unassembled WGS sequence"/>
</dbReference>
<keyword evidence="2" id="KW-1185">Reference proteome</keyword>
<keyword evidence="1" id="KW-0560">Oxidoreductase</keyword>
<dbReference type="GO" id="GO:0016491">
    <property type="term" value="F:oxidoreductase activity"/>
    <property type="evidence" value="ECO:0007669"/>
    <property type="project" value="UniProtKB-KW"/>
</dbReference>
<comment type="caution">
    <text evidence="1">The sequence shown here is derived from an EMBL/GenBank/DDBJ whole genome shotgun (WGS) entry which is preliminary data.</text>
</comment>
<dbReference type="CDD" id="cd22849">
    <property type="entry name" value="NuzM"/>
    <property type="match status" value="1"/>
</dbReference>
<organism evidence="1 2">
    <name type="scientific">Wickerhamomyces ciferrii (strain ATCC 14091 / BCRC 22168 / CBS 111 / JCM 3599 / NBRC 0793 / NRRL Y-1031 F-60-10)</name>
    <name type="common">Yeast</name>
    <name type="synonym">Pichia ciferrii</name>
    <dbReference type="NCBI Taxonomy" id="1206466"/>
    <lineage>
        <taxon>Eukaryota</taxon>
        <taxon>Fungi</taxon>
        <taxon>Dikarya</taxon>
        <taxon>Ascomycota</taxon>
        <taxon>Saccharomycotina</taxon>
        <taxon>Saccharomycetes</taxon>
        <taxon>Phaffomycetales</taxon>
        <taxon>Wickerhamomycetaceae</taxon>
        <taxon>Wickerhamomyces</taxon>
    </lineage>
</organism>
<dbReference type="InParanoid" id="K0KPC0"/>
<protein>
    <submittedName>
        <fullName evidence="1">NADH-ubiquinone oxidoreductase 21.3 kDa subunit</fullName>
        <ecNumber evidence="1">1.6.99.3</ecNumber>
    </submittedName>
</protein>
<dbReference type="InterPro" id="IPR016813">
    <property type="entry name" value="NADH_Ub_cplx-1_21kDa"/>
</dbReference>